<evidence type="ECO:0000313" key="2">
    <source>
        <dbReference type="EMBL" id="CDQ23859.1"/>
    </source>
</evidence>
<dbReference type="AlphaFoldDB" id="A0A024P480"/>
<dbReference type="PANTHER" id="PTHR35333">
    <property type="entry name" value="BETA-LACTAMASE"/>
    <property type="match status" value="1"/>
</dbReference>
<keyword evidence="3" id="KW-1185">Reference proteome</keyword>
<dbReference type="SUPFAM" id="SSF56601">
    <property type="entry name" value="beta-lactamase/transpeptidase-like"/>
    <property type="match status" value="1"/>
</dbReference>
<dbReference type="EMBL" id="CCDI010000002">
    <property type="protein sequence ID" value="CDQ23859.1"/>
    <property type="molecule type" value="Genomic_DNA"/>
</dbReference>
<dbReference type="GO" id="GO:0030655">
    <property type="term" value="P:beta-lactam antibiotic catabolic process"/>
    <property type="evidence" value="ECO:0007669"/>
    <property type="project" value="InterPro"/>
</dbReference>
<dbReference type="GO" id="GO:0046677">
    <property type="term" value="P:response to antibiotic"/>
    <property type="evidence" value="ECO:0007669"/>
    <property type="project" value="InterPro"/>
</dbReference>
<dbReference type="InterPro" id="IPR000871">
    <property type="entry name" value="Beta-lactam_class-A"/>
</dbReference>
<evidence type="ECO:0000259" key="1">
    <source>
        <dbReference type="Pfam" id="PF13354"/>
    </source>
</evidence>
<name>A0A024P480_9BACI</name>
<dbReference type="InterPro" id="IPR045155">
    <property type="entry name" value="Beta-lactam_cat"/>
</dbReference>
<dbReference type="InterPro" id="IPR012338">
    <property type="entry name" value="Beta-lactam/transpept-like"/>
</dbReference>
<organism evidence="2 3">
    <name type="scientific">Halobacillus karajensis</name>
    <dbReference type="NCBI Taxonomy" id="195088"/>
    <lineage>
        <taxon>Bacteria</taxon>
        <taxon>Bacillati</taxon>
        <taxon>Bacillota</taxon>
        <taxon>Bacilli</taxon>
        <taxon>Bacillales</taxon>
        <taxon>Bacillaceae</taxon>
        <taxon>Halobacillus</taxon>
    </lineage>
</organism>
<sequence>MSWDVSIAKLAANVDAEVSIFIRYGDHSVRINEDCVLPAASTIKIPILMEAFRQRDEEMIDFSERISISPKDRVGGDGVLSLLIESACMEFEDLLTLMIVVSDNTASNILMDELGISAINDLCQSLGCPSTKIRRLFMDFDAMQAGINNTTTASDMMRLITALDQGKIGGKSGATQMIEILQHQRYTSGLPAYMTDSNIKFATKTGQLPGICHDLGIFKYREQKVYAVVMFHQLAEGEAGRRALGDIGKVIKEEIFRL</sequence>
<dbReference type="Pfam" id="PF13354">
    <property type="entry name" value="Beta-lactamase2"/>
    <property type="match status" value="1"/>
</dbReference>
<comment type="caution">
    <text evidence="2">The sequence shown here is derived from an EMBL/GenBank/DDBJ whole genome shotgun (WGS) entry which is preliminary data.</text>
</comment>
<dbReference type="Gene3D" id="3.40.710.10">
    <property type="entry name" value="DD-peptidase/beta-lactamase superfamily"/>
    <property type="match status" value="1"/>
</dbReference>
<dbReference type="RefSeq" id="WP_051744117.1">
    <property type="nucleotide sequence ID" value="NZ_CCDH010000003.1"/>
</dbReference>
<feature type="domain" description="Beta-lactamase class A catalytic" evidence="1">
    <location>
        <begin position="28"/>
        <end position="231"/>
    </location>
</feature>
<proteinExistence type="predicted"/>
<reference evidence="2 3" key="2">
    <citation type="submission" date="2014-05" db="EMBL/GenBank/DDBJ databases">
        <title>Draft genome sequence of Halobacillus karajensis HK-03.</title>
        <authorList>
            <person name="Khelaifia S."/>
            <person name="Croce O."/>
            <person name="Lagier J.C."/>
            <person name="Raoult D."/>
        </authorList>
    </citation>
    <scope>NUCLEOTIDE SEQUENCE [LARGE SCALE GENOMIC DNA]</scope>
    <source>
        <strain evidence="2 3">HD-03</strain>
    </source>
</reference>
<reference evidence="3" key="1">
    <citation type="submission" date="2014-03" db="EMBL/GenBank/DDBJ databases">
        <authorList>
            <person name="Urmite Genomes U."/>
        </authorList>
    </citation>
    <scope>NUCLEOTIDE SEQUENCE [LARGE SCALE GENOMIC DNA]</scope>
    <source>
        <strain evidence="3">HD-03</strain>
    </source>
</reference>
<evidence type="ECO:0000313" key="3">
    <source>
        <dbReference type="Proteomes" id="UP000028868"/>
    </source>
</evidence>
<dbReference type="GO" id="GO:0008800">
    <property type="term" value="F:beta-lactamase activity"/>
    <property type="evidence" value="ECO:0007669"/>
    <property type="project" value="InterPro"/>
</dbReference>
<gene>
    <name evidence="2" type="ORF">BN983_02112</name>
</gene>
<dbReference type="PANTHER" id="PTHR35333:SF3">
    <property type="entry name" value="BETA-LACTAMASE-TYPE TRANSPEPTIDASE FOLD CONTAINING PROTEIN"/>
    <property type="match status" value="1"/>
</dbReference>
<accession>A0A024P480</accession>
<protein>
    <recommendedName>
        <fullName evidence="1">Beta-lactamase class A catalytic domain-containing protein</fullName>
    </recommendedName>
</protein>
<dbReference type="Proteomes" id="UP000028868">
    <property type="component" value="Unassembled WGS sequence"/>
</dbReference>